<dbReference type="eggNOG" id="ENOG5031XWX">
    <property type="taxonomic scope" value="Bacteria"/>
</dbReference>
<dbReference type="Proteomes" id="UP000019225">
    <property type="component" value="Chromosome"/>
</dbReference>
<protein>
    <recommendedName>
        <fullName evidence="3">Amidohydrolase</fullName>
    </recommendedName>
</protein>
<sequence length="70" mass="7517">MMSQFATVLRENIETTQRHLTAAQEAGHPFEVHLHSARLMDLLDRAASNGVDTTGWVPEAALAAATANCA</sequence>
<accession>W5WCC4</accession>
<gene>
    <name evidence="1" type="ORF">KALB_5451</name>
</gene>
<dbReference type="STRING" id="1449976.KALB_5451"/>
<dbReference type="AlphaFoldDB" id="W5WCC4"/>
<dbReference type="KEGG" id="kal:KALB_5451"/>
<keyword evidence="2" id="KW-1185">Reference proteome</keyword>
<dbReference type="RefSeq" id="WP_030109112.1">
    <property type="nucleotide sequence ID" value="NZ_CP007155.1"/>
</dbReference>
<dbReference type="EMBL" id="CP007155">
    <property type="protein sequence ID" value="AHH98813.1"/>
    <property type="molecule type" value="Genomic_DNA"/>
</dbReference>
<proteinExistence type="predicted"/>
<name>W5WCC4_9PSEU</name>
<evidence type="ECO:0008006" key="3">
    <source>
        <dbReference type="Google" id="ProtNLM"/>
    </source>
</evidence>
<dbReference type="HOGENOM" id="CLU_2752566_0_0_11"/>
<reference evidence="1 2" key="1">
    <citation type="journal article" date="2014" name="BMC Genomics">
        <title>Complete genome sequence of producer of the glycopeptide antibiotic Aculeximycin Kutzneria albida DSM 43870T, a representative of minor genus of Pseudonocardiaceae.</title>
        <authorList>
            <person name="Rebets Y."/>
            <person name="Tokovenko B."/>
            <person name="Lushchyk I."/>
            <person name="Ruckert C."/>
            <person name="Zaburannyi N."/>
            <person name="Bechthold A."/>
            <person name="Kalinowski J."/>
            <person name="Luzhetskyy A."/>
        </authorList>
    </citation>
    <scope>NUCLEOTIDE SEQUENCE [LARGE SCALE GENOMIC DNA]</scope>
    <source>
        <strain evidence="1">DSM 43870</strain>
    </source>
</reference>
<evidence type="ECO:0000313" key="2">
    <source>
        <dbReference type="Proteomes" id="UP000019225"/>
    </source>
</evidence>
<evidence type="ECO:0000313" key="1">
    <source>
        <dbReference type="EMBL" id="AHH98813.1"/>
    </source>
</evidence>
<organism evidence="1 2">
    <name type="scientific">Kutzneria albida DSM 43870</name>
    <dbReference type="NCBI Taxonomy" id="1449976"/>
    <lineage>
        <taxon>Bacteria</taxon>
        <taxon>Bacillati</taxon>
        <taxon>Actinomycetota</taxon>
        <taxon>Actinomycetes</taxon>
        <taxon>Pseudonocardiales</taxon>
        <taxon>Pseudonocardiaceae</taxon>
        <taxon>Kutzneria</taxon>
    </lineage>
</organism>